<protein>
    <submittedName>
        <fullName evidence="1">Uncharacterized protein</fullName>
    </submittedName>
</protein>
<dbReference type="AlphaFoldDB" id="A0A484GZ15"/>
<evidence type="ECO:0000313" key="2">
    <source>
        <dbReference type="Proteomes" id="UP000295264"/>
    </source>
</evidence>
<accession>A0A484GZ15</accession>
<dbReference type="EMBL" id="QWLN02001855">
    <property type="protein sequence ID" value="TEA41067.1"/>
    <property type="molecule type" value="Genomic_DNA"/>
</dbReference>
<evidence type="ECO:0000313" key="1">
    <source>
        <dbReference type="EMBL" id="TEA41067.1"/>
    </source>
</evidence>
<organism evidence="1 2">
    <name type="scientific">Sousa chinensis</name>
    <name type="common">Indo-pacific humpbacked dolphin</name>
    <name type="synonym">Steno chinensis</name>
    <dbReference type="NCBI Taxonomy" id="103600"/>
    <lineage>
        <taxon>Eukaryota</taxon>
        <taxon>Metazoa</taxon>
        <taxon>Chordata</taxon>
        <taxon>Craniata</taxon>
        <taxon>Vertebrata</taxon>
        <taxon>Euteleostomi</taxon>
        <taxon>Mammalia</taxon>
        <taxon>Eutheria</taxon>
        <taxon>Laurasiatheria</taxon>
        <taxon>Artiodactyla</taxon>
        <taxon>Whippomorpha</taxon>
        <taxon>Cetacea</taxon>
        <taxon>Odontoceti</taxon>
        <taxon>Delphinidae</taxon>
        <taxon>Sousa</taxon>
    </lineage>
</organism>
<sequence>DVEFHACGQYVMTRYHLSTEIRAANWKIGSLETNQVDECVQSKLCS</sequence>
<feature type="non-terminal residue" evidence="1">
    <location>
        <position position="1"/>
    </location>
</feature>
<dbReference type="Proteomes" id="UP000295264">
    <property type="component" value="Unassembled WGS sequence"/>
</dbReference>
<name>A0A484GZ15_SOUCH</name>
<comment type="caution">
    <text evidence="1">The sequence shown here is derived from an EMBL/GenBank/DDBJ whole genome shotgun (WGS) entry which is preliminary data.</text>
</comment>
<feature type="non-terminal residue" evidence="1">
    <location>
        <position position="46"/>
    </location>
</feature>
<reference evidence="1 2" key="1">
    <citation type="journal article" date="2018" name="Genomics">
        <title>Molecular footprints of inshore aquatic adaptation in Indo-Pacific humpback dolphin (Sousa chinensis).</title>
        <authorList>
            <person name="Ming Y."/>
            <person name="Jian J."/>
            <person name="Yu F."/>
            <person name="Yu X."/>
            <person name="Wang J."/>
            <person name="Liu W."/>
        </authorList>
    </citation>
    <scope>NUCLEOTIDE SEQUENCE [LARGE SCALE GENOMIC DNA]</scope>
    <source>
        <strain evidence="1">MY-2018</strain>
        <tissue evidence="1">Skin</tissue>
    </source>
</reference>
<proteinExistence type="predicted"/>
<gene>
    <name evidence="1" type="ORF">DBR06_SOUSAS24210005</name>
</gene>
<keyword evidence="2" id="KW-1185">Reference proteome</keyword>